<dbReference type="RefSeq" id="WP_151423378.1">
    <property type="nucleotide sequence ID" value="NZ_CANKVH010000001.1"/>
</dbReference>
<accession>A0A7J5B2R6</accession>
<organism evidence="1 2">
    <name type="scientific">Pseudoclavibacter terrae</name>
    <dbReference type="NCBI Taxonomy" id="1530195"/>
    <lineage>
        <taxon>Bacteria</taxon>
        <taxon>Bacillati</taxon>
        <taxon>Actinomycetota</taxon>
        <taxon>Actinomycetes</taxon>
        <taxon>Micrococcales</taxon>
        <taxon>Microbacteriaceae</taxon>
        <taxon>Pseudoclavibacter</taxon>
    </lineage>
</organism>
<dbReference type="EMBL" id="WBJX01000002">
    <property type="protein sequence ID" value="KAB1638292.1"/>
    <property type="molecule type" value="Genomic_DNA"/>
</dbReference>
<dbReference type="PANTHER" id="PTHR41913:SF1">
    <property type="entry name" value="DUF1684 DOMAIN-CONTAINING PROTEIN"/>
    <property type="match status" value="1"/>
</dbReference>
<sequence length="262" mass="27805">MTTQQSTTTGDQFGKRWAAWHDSRERAVRAPYGPAALVATNWLADGIELELDTVAGAWTITDGAVVGTGLASSGYTDASGEAVGDRVALTAGEELRDGERILRAFARDDQRALRVLDPGAPGRAALLGIDSYAPGHDYVVSATFRPSTEQVDVLQADGYVSRKDLGGKLDFTLGGAQFSIDADHSEAGLQVVFADATSGDESYRFRFLTVPAPEADGSTTIDFNRAYLPPCAFSDQFVCPTPAADNRLTVPVRAGERNAITA</sequence>
<dbReference type="OrthoDB" id="5493262at2"/>
<dbReference type="InterPro" id="IPR012467">
    <property type="entry name" value="DUF1684"/>
</dbReference>
<reference evidence="1 2" key="1">
    <citation type="submission" date="2019-09" db="EMBL/GenBank/DDBJ databases">
        <title>Phylogeny of genus Pseudoclavibacter and closely related genus.</title>
        <authorList>
            <person name="Li Y."/>
        </authorList>
    </citation>
    <scope>NUCLEOTIDE SEQUENCE [LARGE SCALE GENOMIC DNA]</scope>
    <source>
        <strain evidence="1 2">THG-MD12</strain>
    </source>
</reference>
<keyword evidence="2" id="KW-1185">Reference proteome</keyword>
<name>A0A7J5B2R6_9MICO</name>
<proteinExistence type="predicted"/>
<protein>
    <submittedName>
        <fullName evidence="1">DUF1684 domain-containing protein</fullName>
    </submittedName>
</protein>
<dbReference type="AlphaFoldDB" id="A0A7J5B2R6"/>
<comment type="caution">
    <text evidence="1">The sequence shown here is derived from an EMBL/GenBank/DDBJ whole genome shotgun (WGS) entry which is preliminary data.</text>
</comment>
<evidence type="ECO:0000313" key="1">
    <source>
        <dbReference type="EMBL" id="KAB1638292.1"/>
    </source>
</evidence>
<gene>
    <name evidence="1" type="ORF">F8O03_07795</name>
</gene>
<dbReference type="PANTHER" id="PTHR41913">
    <property type="entry name" value="DUF1684 DOMAIN-CONTAINING PROTEIN"/>
    <property type="match status" value="1"/>
</dbReference>
<dbReference type="Proteomes" id="UP000490386">
    <property type="component" value="Unassembled WGS sequence"/>
</dbReference>
<evidence type="ECO:0000313" key="2">
    <source>
        <dbReference type="Proteomes" id="UP000490386"/>
    </source>
</evidence>
<dbReference type="Pfam" id="PF07920">
    <property type="entry name" value="DUF1684"/>
    <property type="match status" value="1"/>
</dbReference>